<dbReference type="NCBIfam" id="TIGR02436">
    <property type="entry name" value="four helix bundle protein"/>
    <property type="match status" value="1"/>
</dbReference>
<sequence length="132" mass="15501">MNDGELKMKNEHKNVLKEKSFTFRINIVELNKKLVNNKFVMSKQLLRIGMAVEAMIREAEFAQSRRDFISKLYIALKECNESYYWLELLHRTGYTDAASFKTHSDQSNDLISMLVNSIKTSKKTKQTWIMTN</sequence>
<dbReference type="EMBL" id="FNDW01000002">
    <property type="protein sequence ID" value="SDH84900.1"/>
    <property type="molecule type" value="Genomic_DNA"/>
</dbReference>
<gene>
    <name evidence="1" type="ORF">SAMN05421846_102253</name>
</gene>
<dbReference type="SUPFAM" id="SSF158446">
    <property type="entry name" value="IVS-encoded protein-like"/>
    <property type="match status" value="1"/>
</dbReference>
<dbReference type="RefSeq" id="WP_228400707.1">
    <property type="nucleotide sequence ID" value="NZ_FNDW01000002.1"/>
</dbReference>
<dbReference type="PIRSF" id="PIRSF035652">
    <property type="entry name" value="CHP02436"/>
    <property type="match status" value="1"/>
</dbReference>
<dbReference type="Pfam" id="PF05635">
    <property type="entry name" value="23S_rRNA_IVP"/>
    <property type="match status" value="1"/>
</dbReference>
<reference evidence="2" key="1">
    <citation type="submission" date="2016-10" db="EMBL/GenBank/DDBJ databases">
        <authorList>
            <person name="Varghese N."/>
            <person name="Submissions S."/>
        </authorList>
    </citation>
    <scope>NUCLEOTIDE SEQUENCE [LARGE SCALE GENOMIC DNA]</scope>
    <source>
        <strain evidence="2">DSM 17071</strain>
    </source>
</reference>
<dbReference type="InterPro" id="IPR012657">
    <property type="entry name" value="23S_rRNA-intervening_sequence"/>
</dbReference>
<name>A0A1G8FS10_9FLAO</name>
<dbReference type="PANTHER" id="PTHR38471">
    <property type="entry name" value="FOUR HELIX BUNDLE PROTEIN"/>
    <property type="match status" value="1"/>
</dbReference>
<evidence type="ECO:0000313" key="1">
    <source>
        <dbReference type="EMBL" id="SDH84900.1"/>
    </source>
</evidence>
<keyword evidence="2" id="KW-1185">Reference proteome</keyword>
<dbReference type="STRING" id="311334.SAMN05421846_102253"/>
<organism evidence="1 2">
    <name type="scientific">Chryseobacterium taeanense</name>
    <dbReference type="NCBI Taxonomy" id="311334"/>
    <lineage>
        <taxon>Bacteria</taxon>
        <taxon>Pseudomonadati</taxon>
        <taxon>Bacteroidota</taxon>
        <taxon>Flavobacteriia</taxon>
        <taxon>Flavobacteriales</taxon>
        <taxon>Weeksellaceae</taxon>
        <taxon>Chryseobacterium group</taxon>
        <taxon>Chryseobacterium</taxon>
    </lineage>
</organism>
<dbReference type="PANTHER" id="PTHR38471:SF2">
    <property type="entry name" value="FOUR HELIX BUNDLE PROTEIN"/>
    <property type="match status" value="1"/>
</dbReference>
<dbReference type="InterPro" id="IPR036583">
    <property type="entry name" value="23S_rRNA_IVS_sf"/>
</dbReference>
<protein>
    <submittedName>
        <fullName evidence="1">Four helix bundle protein</fullName>
    </submittedName>
</protein>
<dbReference type="AlphaFoldDB" id="A0A1G8FS10"/>
<evidence type="ECO:0000313" key="2">
    <source>
        <dbReference type="Proteomes" id="UP000198869"/>
    </source>
</evidence>
<dbReference type="Gene3D" id="1.20.1440.60">
    <property type="entry name" value="23S rRNA-intervening sequence"/>
    <property type="match status" value="1"/>
</dbReference>
<dbReference type="Proteomes" id="UP000198869">
    <property type="component" value="Unassembled WGS sequence"/>
</dbReference>
<proteinExistence type="predicted"/>
<accession>A0A1G8FS10</accession>